<keyword evidence="7" id="KW-1185">Reference proteome</keyword>
<dbReference type="InterPro" id="IPR006638">
    <property type="entry name" value="Elp3/MiaA/NifB-like_rSAM"/>
</dbReference>
<dbReference type="InterPro" id="IPR013785">
    <property type="entry name" value="Aldolase_TIM"/>
</dbReference>
<dbReference type="InterPro" id="IPR058240">
    <property type="entry name" value="rSAM_sf"/>
</dbReference>
<dbReference type="PANTHER" id="PTHR11228">
    <property type="entry name" value="RADICAL SAM DOMAIN PROTEIN"/>
    <property type="match status" value="1"/>
</dbReference>
<evidence type="ECO:0000313" key="6">
    <source>
        <dbReference type="EMBL" id="GAA3179953.1"/>
    </source>
</evidence>
<reference evidence="7" key="1">
    <citation type="journal article" date="2019" name="Int. J. Syst. Evol. Microbiol.">
        <title>The Global Catalogue of Microorganisms (GCM) 10K type strain sequencing project: providing services to taxonomists for standard genome sequencing and annotation.</title>
        <authorList>
            <consortium name="The Broad Institute Genomics Platform"/>
            <consortium name="The Broad Institute Genome Sequencing Center for Infectious Disease"/>
            <person name="Wu L."/>
            <person name="Ma J."/>
        </authorList>
    </citation>
    <scope>NUCLEOTIDE SEQUENCE [LARGE SCALE GENOMIC DNA]</scope>
    <source>
        <strain evidence="7">JCM 15614</strain>
    </source>
</reference>
<dbReference type="SFLD" id="SFLDS00029">
    <property type="entry name" value="Radical_SAM"/>
    <property type="match status" value="1"/>
</dbReference>
<evidence type="ECO:0000256" key="3">
    <source>
        <dbReference type="ARBA" id="ARBA00023004"/>
    </source>
</evidence>
<dbReference type="SMART" id="SM00729">
    <property type="entry name" value="Elp3"/>
    <property type="match status" value="1"/>
</dbReference>
<comment type="caution">
    <text evidence="6">The sequence shown here is derived from an EMBL/GenBank/DDBJ whole genome shotgun (WGS) entry which is preliminary data.</text>
</comment>
<evidence type="ECO:0000256" key="1">
    <source>
        <dbReference type="ARBA" id="ARBA00022691"/>
    </source>
</evidence>
<evidence type="ECO:0000256" key="4">
    <source>
        <dbReference type="ARBA" id="ARBA00023014"/>
    </source>
</evidence>
<dbReference type="InterPro" id="IPR007197">
    <property type="entry name" value="rSAM"/>
</dbReference>
<dbReference type="SUPFAM" id="SSF102114">
    <property type="entry name" value="Radical SAM enzymes"/>
    <property type="match status" value="1"/>
</dbReference>
<dbReference type="InterPro" id="IPR050377">
    <property type="entry name" value="Radical_SAM_PqqE_MftC-like"/>
</dbReference>
<dbReference type="PANTHER" id="PTHR11228:SF7">
    <property type="entry name" value="PQQA PEPTIDE CYCLASE"/>
    <property type="match status" value="1"/>
</dbReference>
<dbReference type="SFLD" id="SFLDG01067">
    <property type="entry name" value="SPASM/twitch_domain_containing"/>
    <property type="match status" value="1"/>
</dbReference>
<dbReference type="EMBL" id="BAAAVV010000012">
    <property type="protein sequence ID" value="GAA3179953.1"/>
    <property type="molecule type" value="Genomic_DNA"/>
</dbReference>
<keyword evidence="4" id="KW-0411">Iron-sulfur</keyword>
<dbReference type="Proteomes" id="UP001499924">
    <property type="component" value="Unassembled WGS sequence"/>
</dbReference>
<keyword evidence="1" id="KW-0949">S-adenosyl-L-methionine</keyword>
<name>A0ABP6PJ61_9ACTN</name>
<feature type="domain" description="Radical SAM core" evidence="5">
    <location>
        <begin position="1"/>
        <end position="213"/>
    </location>
</feature>
<dbReference type="CDD" id="cd01335">
    <property type="entry name" value="Radical_SAM"/>
    <property type="match status" value="1"/>
</dbReference>
<evidence type="ECO:0000259" key="5">
    <source>
        <dbReference type="PROSITE" id="PS51918"/>
    </source>
</evidence>
<keyword evidence="3" id="KW-0408">Iron</keyword>
<dbReference type="PROSITE" id="PS51918">
    <property type="entry name" value="RADICAL_SAM"/>
    <property type="match status" value="1"/>
</dbReference>
<dbReference type="RefSeq" id="WP_344690563.1">
    <property type="nucleotide sequence ID" value="NZ_BAAAVV010000012.1"/>
</dbReference>
<accession>A0ABP6PJ61</accession>
<keyword evidence="2" id="KW-0479">Metal-binding</keyword>
<sequence>MAVPALQVHASRHCNLRCLHCYSESGPDQRDALPLDVLERLVGHAADEGYRVLSLSGGEPLLYGGSAALLRRAHERGMSTTLTTNGTLLRPRYLEPVAEHLDLLAISLDGVPESHDRMRAHPKAFELLRTGLAEVHRLGLPFGLIFTLTQHNVDELRWVAGFAAEAGAKLLQIHPLEAVGRARTELPESAPDDRERFFGWTEALAAQAMVGERLRVQLDLATVSALGTERHLRNADLPPSQWQRPLAELCAPLVLEPDGVLVPLTYGFPRHLAVGDVTREDLPEAAARWRSRYGDFTAHCARAYGAAQRAGGLVNWFEVVSA</sequence>
<evidence type="ECO:0000256" key="2">
    <source>
        <dbReference type="ARBA" id="ARBA00022723"/>
    </source>
</evidence>
<evidence type="ECO:0000313" key="7">
    <source>
        <dbReference type="Proteomes" id="UP001499924"/>
    </source>
</evidence>
<protein>
    <submittedName>
        <fullName evidence="6">Radical SAM protein</fullName>
    </submittedName>
</protein>
<dbReference type="SFLD" id="SFLDG01386">
    <property type="entry name" value="main_SPASM_domain-containing"/>
    <property type="match status" value="1"/>
</dbReference>
<organism evidence="6 7">
    <name type="scientific">Blastococcus jejuensis</name>
    <dbReference type="NCBI Taxonomy" id="351224"/>
    <lineage>
        <taxon>Bacteria</taxon>
        <taxon>Bacillati</taxon>
        <taxon>Actinomycetota</taxon>
        <taxon>Actinomycetes</taxon>
        <taxon>Geodermatophilales</taxon>
        <taxon>Geodermatophilaceae</taxon>
        <taxon>Blastococcus</taxon>
    </lineage>
</organism>
<gene>
    <name evidence="6" type="ORF">GCM10010531_37490</name>
</gene>
<proteinExistence type="predicted"/>
<dbReference type="Gene3D" id="3.20.20.70">
    <property type="entry name" value="Aldolase class I"/>
    <property type="match status" value="1"/>
</dbReference>
<dbReference type="Pfam" id="PF04055">
    <property type="entry name" value="Radical_SAM"/>
    <property type="match status" value="1"/>
</dbReference>